<protein>
    <submittedName>
        <fullName evidence="1">Uncharacterized protein</fullName>
    </submittedName>
</protein>
<proteinExistence type="predicted"/>
<organism evidence="1 2">
    <name type="scientific">Hypsizygus marmoreus</name>
    <name type="common">White beech mushroom</name>
    <name type="synonym">Agaricus marmoreus</name>
    <dbReference type="NCBI Taxonomy" id="39966"/>
    <lineage>
        <taxon>Eukaryota</taxon>
        <taxon>Fungi</taxon>
        <taxon>Dikarya</taxon>
        <taxon>Basidiomycota</taxon>
        <taxon>Agaricomycotina</taxon>
        <taxon>Agaricomycetes</taxon>
        <taxon>Agaricomycetidae</taxon>
        <taxon>Agaricales</taxon>
        <taxon>Tricholomatineae</taxon>
        <taxon>Lyophyllaceae</taxon>
        <taxon>Hypsizygus</taxon>
    </lineage>
</organism>
<reference evidence="1" key="1">
    <citation type="submission" date="2018-04" db="EMBL/GenBank/DDBJ databases">
        <title>Whole genome sequencing of Hypsizygus marmoreus.</title>
        <authorList>
            <person name="Choi I.-G."/>
            <person name="Min B."/>
            <person name="Kim J.-G."/>
            <person name="Kim S."/>
            <person name="Oh Y.-L."/>
            <person name="Kong W.-S."/>
            <person name="Park H."/>
            <person name="Jeong J."/>
            <person name="Song E.-S."/>
        </authorList>
    </citation>
    <scope>NUCLEOTIDE SEQUENCE [LARGE SCALE GENOMIC DNA]</scope>
    <source>
        <strain evidence="1">51987-8</strain>
    </source>
</reference>
<dbReference type="Proteomes" id="UP000076154">
    <property type="component" value="Unassembled WGS sequence"/>
</dbReference>
<evidence type="ECO:0000313" key="1">
    <source>
        <dbReference type="EMBL" id="RDB24525.1"/>
    </source>
</evidence>
<sequence length="84" mass="9284">MHTGSRRCSSQSINVAVSKPQPYDLQLLVAFLPTFTHGGHPRLSEIVAAQVIMTVKLYSNDPPHLKMLALISYFPIHSTRHSSG</sequence>
<name>A0A369JVX2_HYPMA</name>
<evidence type="ECO:0000313" key="2">
    <source>
        <dbReference type="Proteomes" id="UP000076154"/>
    </source>
</evidence>
<dbReference type="AlphaFoldDB" id="A0A369JVX2"/>
<comment type="caution">
    <text evidence="1">The sequence shown here is derived from an EMBL/GenBank/DDBJ whole genome shotgun (WGS) entry which is preliminary data.</text>
</comment>
<accession>A0A369JVX2</accession>
<keyword evidence="2" id="KW-1185">Reference proteome</keyword>
<dbReference type="InParanoid" id="A0A369JVX2"/>
<dbReference type="EMBL" id="LUEZ02000043">
    <property type="protein sequence ID" value="RDB24525.1"/>
    <property type="molecule type" value="Genomic_DNA"/>
</dbReference>
<gene>
    <name evidence="1" type="ORF">Hypma_008333</name>
</gene>